<dbReference type="EMBL" id="JAPFQP010000002">
    <property type="protein sequence ID" value="MCX2719782.1"/>
    <property type="molecule type" value="Genomic_DNA"/>
</dbReference>
<dbReference type="SFLD" id="SFLDG01138">
    <property type="entry name" value="C1.6.2:_Deoxy-d-mannose-octulo"/>
    <property type="match status" value="1"/>
</dbReference>
<gene>
    <name evidence="8" type="ORF">OO016_09220</name>
</gene>
<dbReference type="PANTHER" id="PTHR21485:SF3">
    <property type="entry name" value="N-ACYLNEURAMINATE CYTIDYLYLTRANSFERASE"/>
    <property type="match status" value="1"/>
</dbReference>
<feature type="binding site" evidence="7">
    <location>
        <position position="18"/>
    </location>
    <ligand>
        <name>Mg(2+)</name>
        <dbReference type="ChEBI" id="CHEBI:18420"/>
    </ligand>
</feature>
<comment type="cofactor">
    <cofactor evidence="1 7">
        <name>Mg(2+)</name>
        <dbReference type="ChEBI" id="CHEBI:18420"/>
    </cofactor>
</comment>
<feature type="binding site" evidence="7">
    <location>
        <position position="111"/>
    </location>
    <ligand>
        <name>Mg(2+)</name>
        <dbReference type="ChEBI" id="CHEBI:18420"/>
    </ligand>
</feature>
<feature type="binding site" evidence="7">
    <location>
        <position position="20"/>
    </location>
    <ligand>
        <name>substrate</name>
    </ligand>
</feature>
<evidence type="ECO:0000256" key="5">
    <source>
        <dbReference type="ARBA" id="ARBA00022801"/>
    </source>
</evidence>
<dbReference type="PIRSF" id="PIRSF006118">
    <property type="entry name" value="KDO8-P_Ptase"/>
    <property type="match status" value="1"/>
</dbReference>
<dbReference type="InterPro" id="IPR010023">
    <property type="entry name" value="KdsC_fam"/>
</dbReference>
<name>A0AAE3MMW2_9FLAO</name>
<dbReference type="Gene3D" id="3.40.50.1000">
    <property type="entry name" value="HAD superfamily/HAD-like"/>
    <property type="match status" value="1"/>
</dbReference>
<evidence type="ECO:0000256" key="7">
    <source>
        <dbReference type="PIRSR" id="PIRSR006118-2"/>
    </source>
</evidence>
<dbReference type="AlphaFoldDB" id="A0AAE3MMW2"/>
<dbReference type="RefSeq" id="WP_266012798.1">
    <property type="nucleotide sequence ID" value="NZ_JAPFQP010000002.1"/>
</dbReference>
<dbReference type="GO" id="GO:0046872">
    <property type="term" value="F:metal ion binding"/>
    <property type="evidence" value="ECO:0007669"/>
    <property type="project" value="UniProtKB-KW"/>
</dbReference>
<comment type="subunit">
    <text evidence="3">Homotetramer.</text>
</comment>
<keyword evidence="9" id="KW-1185">Reference proteome</keyword>
<dbReference type="InterPro" id="IPR023214">
    <property type="entry name" value="HAD_sf"/>
</dbReference>
<keyword evidence="5 8" id="KW-0378">Hydrolase</keyword>
<dbReference type="Pfam" id="PF08282">
    <property type="entry name" value="Hydrolase_3"/>
    <property type="match status" value="1"/>
</dbReference>
<dbReference type="SUPFAM" id="SSF56784">
    <property type="entry name" value="HAD-like"/>
    <property type="match status" value="1"/>
</dbReference>
<evidence type="ECO:0000256" key="4">
    <source>
        <dbReference type="ARBA" id="ARBA00022723"/>
    </source>
</evidence>
<reference evidence="8" key="1">
    <citation type="submission" date="2022-11" db="EMBL/GenBank/DDBJ databases">
        <title>The characterization of three novel Bacteroidetes species and genomic analysis of their roles in tidal elemental geochemical cycles.</title>
        <authorList>
            <person name="Ma K.-J."/>
        </authorList>
    </citation>
    <scope>NUCLEOTIDE SEQUENCE</scope>
    <source>
        <strain evidence="8">M415</strain>
    </source>
</reference>
<dbReference type="GO" id="GO:0008781">
    <property type="term" value="F:N-acylneuraminate cytidylyltransferase activity"/>
    <property type="evidence" value="ECO:0007669"/>
    <property type="project" value="TreeGrafter"/>
</dbReference>
<dbReference type="SFLD" id="SFLDS00003">
    <property type="entry name" value="Haloacid_Dehalogenase"/>
    <property type="match status" value="1"/>
</dbReference>
<dbReference type="CDD" id="cd01630">
    <property type="entry name" value="HAD_KDO-like"/>
    <property type="match status" value="1"/>
</dbReference>
<accession>A0AAE3MMW2</accession>
<evidence type="ECO:0000256" key="3">
    <source>
        <dbReference type="ARBA" id="ARBA00011881"/>
    </source>
</evidence>
<protein>
    <submittedName>
        <fullName evidence="8">HAD-IIIA family hydrolase</fullName>
    </submittedName>
</protein>
<comment type="similarity">
    <text evidence="2">Belongs to the KdsC family.</text>
</comment>
<dbReference type="Proteomes" id="UP001207116">
    <property type="component" value="Unassembled WGS sequence"/>
</dbReference>
<evidence type="ECO:0000256" key="6">
    <source>
        <dbReference type="ARBA" id="ARBA00022842"/>
    </source>
</evidence>
<dbReference type="SFLD" id="SFLDG01136">
    <property type="entry name" value="C1.6:_Phosphoserine_Phosphatas"/>
    <property type="match status" value="1"/>
</dbReference>
<keyword evidence="4 7" id="KW-0479">Metal-binding</keyword>
<evidence type="ECO:0000313" key="8">
    <source>
        <dbReference type="EMBL" id="MCX2719782.1"/>
    </source>
</evidence>
<evidence type="ECO:0000313" key="9">
    <source>
        <dbReference type="Proteomes" id="UP001207116"/>
    </source>
</evidence>
<keyword evidence="6 7" id="KW-0460">Magnesium</keyword>
<dbReference type="NCBIfam" id="TIGR01670">
    <property type="entry name" value="KdsC-phosphatas"/>
    <property type="match status" value="1"/>
</dbReference>
<dbReference type="InterPro" id="IPR050793">
    <property type="entry name" value="CMP-NeuNAc_synthase"/>
</dbReference>
<comment type="caution">
    <text evidence="8">The sequence shown here is derived from an EMBL/GenBank/DDBJ whole genome shotgun (WGS) entry which is preliminary data.</text>
</comment>
<dbReference type="InterPro" id="IPR036412">
    <property type="entry name" value="HAD-like_sf"/>
</dbReference>
<evidence type="ECO:0000256" key="2">
    <source>
        <dbReference type="ARBA" id="ARBA00005893"/>
    </source>
</evidence>
<proteinExistence type="inferred from homology"/>
<organism evidence="8 9">
    <name type="scientific">Lentiprolixibacter aurantiacus</name>
    <dbReference type="NCBI Taxonomy" id="2993939"/>
    <lineage>
        <taxon>Bacteria</taxon>
        <taxon>Pseudomonadati</taxon>
        <taxon>Bacteroidota</taxon>
        <taxon>Flavobacteriia</taxon>
        <taxon>Flavobacteriales</taxon>
        <taxon>Flavobacteriaceae</taxon>
        <taxon>Lentiprolixibacter</taxon>
    </lineage>
</organism>
<dbReference type="FunFam" id="3.40.50.1000:FF:000029">
    <property type="entry name" value="3-deoxy-D-manno-octulosonate 8-phosphate phosphatase KdsC"/>
    <property type="match status" value="1"/>
</dbReference>
<sequence>METSYKKYLKNITTFVFDVDGVFTDGTVLITTEGALLRKMSIQDGYAVKTALKKGYRICVITGGTNEGVRKRLQGLGVTDIYLGADLKEQTLEEYLELYEIDPANVLYMGDDLPDLPCLQMVGLPTCPQNAVPEIKALSKYVSPKSGAEGCVRDVIEQVLKVKGDWQDNFSAAND</sequence>
<dbReference type="PANTHER" id="PTHR21485">
    <property type="entry name" value="HAD SUPERFAMILY MEMBERS CMAS AND KDSC"/>
    <property type="match status" value="1"/>
</dbReference>
<evidence type="ECO:0000256" key="1">
    <source>
        <dbReference type="ARBA" id="ARBA00001946"/>
    </source>
</evidence>
<dbReference type="GO" id="GO:0016788">
    <property type="term" value="F:hydrolase activity, acting on ester bonds"/>
    <property type="evidence" value="ECO:0007669"/>
    <property type="project" value="InterPro"/>
</dbReference>